<keyword evidence="4 7" id="KW-0067">ATP-binding</keyword>
<keyword evidence="8" id="KW-0175">Coiled coil</keyword>
<dbReference type="InterPro" id="IPR019489">
    <property type="entry name" value="Clp_ATPase_C"/>
</dbReference>
<evidence type="ECO:0000256" key="2">
    <source>
        <dbReference type="ARBA" id="ARBA00022737"/>
    </source>
</evidence>
<dbReference type="Pfam" id="PF17871">
    <property type="entry name" value="AAA_lid_9"/>
    <property type="match status" value="1"/>
</dbReference>
<organism evidence="12 13">
    <name type="scientific">Seminavis robusta</name>
    <dbReference type="NCBI Taxonomy" id="568900"/>
    <lineage>
        <taxon>Eukaryota</taxon>
        <taxon>Sar</taxon>
        <taxon>Stramenopiles</taxon>
        <taxon>Ochrophyta</taxon>
        <taxon>Bacillariophyta</taxon>
        <taxon>Bacillariophyceae</taxon>
        <taxon>Bacillariophycidae</taxon>
        <taxon>Naviculales</taxon>
        <taxon>Naviculaceae</taxon>
        <taxon>Seminavis</taxon>
    </lineage>
</organism>
<evidence type="ECO:0000256" key="1">
    <source>
        <dbReference type="ARBA" id="ARBA00008675"/>
    </source>
</evidence>
<dbReference type="AlphaFoldDB" id="A0A9N8ELC7"/>
<dbReference type="FunFam" id="3.40.50.300:FF:000120">
    <property type="entry name" value="ATP-dependent chaperone ClpB"/>
    <property type="match status" value="1"/>
</dbReference>
<evidence type="ECO:0000256" key="4">
    <source>
        <dbReference type="ARBA" id="ARBA00022840"/>
    </source>
</evidence>
<keyword evidence="5 7" id="KW-0143">Chaperone</keyword>
<reference evidence="12" key="1">
    <citation type="submission" date="2020-06" db="EMBL/GenBank/DDBJ databases">
        <authorList>
            <consortium name="Plant Systems Biology data submission"/>
        </authorList>
    </citation>
    <scope>NUCLEOTIDE SEQUENCE</scope>
    <source>
        <strain evidence="12">D6</strain>
    </source>
</reference>
<comment type="similarity">
    <text evidence="1 7">Belongs to the ClpA/ClpB family.</text>
</comment>
<dbReference type="FunFam" id="3.40.50.300:FF:000010">
    <property type="entry name" value="Chaperone clpB 1, putative"/>
    <property type="match status" value="1"/>
</dbReference>
<comment type="caution">
    <text evidence="12">The sequence shown here is derived from an EMBL/GenBank/DDBJ whole genome shotgun (WGS) entry which is preliminary data.</text>
</comment>
<dbReference type="InterPro" id="IPR003959">
    <property type="entry name" value="ATPase_AAA_core"/>
</dbReference>
<evidence type="ECO:0000313" key="13">
    <source>
        <dbReference type="Proteomes" id="UP001153069"/>
    </source>
</evidence>
<accession>A0A9N8ELC7</accession>
<dbReference type="Pfam" id="PF00004">
    <property type="entry name" value="AAA"/>
    <property type="match status" value="1"/>
</dbReference>
<dbReference type="PANTHER" id="PTHR11638">
    <property type="entry name" value="ATP-DEPENDENT CLP PROTEASE"/>
    <property type="match status" value="1"/>
</dbReference>
<dbReference type="CDD" id="cd00009">
    <property type="entry name" value="AAA"/>
    <property type="match status" value="1"/>
</dbReference>
<dbReference type="PANTHER" id="PTHR11638:SF18">
    <property type="entry name" value="HEAT SHOCK PROTEIN 104"/>
    <property type="match status" value="1"/>
</dbReference>
<evidence type="ECO:0000256" key="8">
    <source>
        <dbReference type="SAM" id="Coils"/>
    </source>
</evidence>
<keyword evidence="3 7" id="KW-0547">Nucleotide-binding</keyword>
<dbReference type="PROSITE" id="PS00871">
    <property type="entry name" value="CLPAB_2"/>
    <property type="match status" value="1"/>
</dbReference>
<dbReference type="SUPFAM" id="SSF52540">
    <property type="entry name" value="P-loop containing nucleoside triphosphate hydrolases"/>
    <property type="match status" value="2"/>
</dbReference>
<dbReference type="InterPro" id="IPR003593">
    <property type="entry name" value="AAA+_ATPase"/>
</dbReference>
<evidence type="ECO:0000256" key="10">
    <source>
        <dbReference type="SAM" id="SignalP"/>
    </source>
</evidence>
<evidence type="ECO:0000256" key="7">
    <source>
        <dbReference type="RuleBase" id="RU004432"/>
    </source>
</evidence>
<evidence type="ECO:0000256" key="3">
    <source>
        <dbReference type="ARBA" id="ARBA00022741"/>
    </source>
</evidence>
<dbReference type="GO" id="GO:0005524">
    <property type="term" value="F:ATP binding"/>
    <property type="evidence" value="ECO:0007669"/>
    <property type="project" value="UniProtKB-KW"/>
</dbReference>
<dbReference type="GO" id="GO:0005737">
    <property type="term" value="C:cytoplasm"/>
    <property type="evidence" value="ECO:0007669"/>
    <property type="project" value="TreeGrafter"/>
</dbReference>
<dbReference type="SUPFAM" id="SSF81923">
    <property type="entry name" value="Double Clp-N motif"/>
    <property type="match status" value="1"/>
</dbReference>
<dbReference type="PRINTS" id="PR00300">
    <property type="entry name" value="CLPPROTEASEA"/>
</dbReference>
<gene>
    <name evidence="12" type="ORF">SEMRO_1170_G248780.1</name>
</gene>
<dbReference type="CDD" id="cd19499">
    <property type="entry name" value="RecA-like_ClpB_Hsp104-like"/>
    <property type="match status" value="1"/>
</dbReference>
<proteinExistence type="inferred from homology"/>
<dbReference type="OrthoDB" id="47330at2759"/>
<dbReference type="InterPro" id="IPR027417">
    <property type="entry name" value="P-loop_NTPase"/>
</dbReference>
<keyword evidence="13" id="KW-1185">Reference proteome</keyword>
<dbReference type="PROSITE" id="PS51903">
    <property type="entry name" value="CLP_R"/>
    <property type="match status" value="1"/>
</dbReference>
<protein>
    <submittedName>
        <fullName evidence="12">Protein ClpB</fullName>
    </submittedName>
</protein>
<feature type="signal peptide" evidence="10">
    <location>
        <begin position="1"/>
        <end position="29"/>
    </location>
</feature>
<dbReference type="FunFam" id="3.40.50.300:FF:000025">
    <property type="entry name" value="ATP-dependent Clp protease subunit"/>
    <property type="match status" value="1"/>
</dbReference>
<name>A0A9N8ELC7_9STRA</name>
<dbReference type="InterPro" id="IPR041546">
    <property type="entry name" value="ClpA/ClpB_AAA_lid"/>
</dbReference>
<feature type="chain" id="PRO_5040201611" evidence="10">
    <location>
        <begin position="30"/>
        <end position="978"/>
    </location>
</feature>
<evidence type="ECO:0000259" key="11">
    <source>
        <dbReference type="PROSITE" id="PS51903"/>
    </source>
</evidence>
<dbReference type="SMART" id="SM01086">
    <property type="entry name" value="ClpB_D2-small"/>
    <property type="match status" value="1"/>
</dbReference>
<feature type="domain" description="Clp R" evidence="11">
    <location>
        <begin position="77"/>
        <end position="234"/>
    </location>
</feature>
<sequence>MLLLSRDRKAAMTLLCVAAASLGTTSTDAFVNQPLVPRAVSSTSAVRHHHHAPPPLSTVLSRRPRGSTALQMAANDFDQMQYTEAAWSAVAAVTKVAEYYKMSYVEAPLLLDFLLNPGKHGGGDDAESANRVAVKVLEQSGIDIKTLRSTLEEHLSRQPKMSSGGTQNIMGRDLPKVLESARTVQSVLGDSFVSTEGLLLALCKEDTQFTRDAISKQGVKYQDVLEVVKKMREKSGPTISRGAENMYDALLKYGIDFTERAKEGKLDPVIGRDDEIRRALQILSRRTKNNPVLIGDPGVGKTAIAEGIAQRILDGDVPESLQDCRLIGLDLGALVAGATMRGEFEERLKAVLEEVTGSDGEIILFIDEMHTVVGAGAAQGSMDASNLLKPALARGGLRCIGATTINEYRKYIEKDKALERRFQQVMIEQPSPEDTVSILRGLKPKYELHHGVRIKDEALLAAAKLSHRYIPDRFLPDKAIDLVDEACAKLKNELTSKPEHLDELDRRIIQLEMERLSLSRDYEGMGSSPAEQRRLGKLDSELDHLKRESQELNSRWMAEKGGVNLYNQVKEKIAEVELEIEKCEREFDLNKAAELKYSTLPQLQAELEKLDETAGNGEVVGDHEKMLRDEVVADDIASVVAVWTGIPPTKLLETERDRILHMGDMIKDRVVGQDTAVDLITQAVQRSRAGLNDPNKPIASFIFLGPTGVGKTELCKALSEFMFDSEDSLIRIDMSEYMEKHSVARLLGAPPGYVGYDEGGQLTDAVRRKPYAVLLFDEMEKAHPDVFNIMLQLLDDGRLTDSKGTTVNFRNTICIFTSNVGSQEILDLGGASDMESQAEMRRRVTAAMKDKFKPEFLNRIDENVIFNSLSKQDLSGIVKLESRRLQDRLAEKQMTLNISQGALEYLADVGFDPVYGARPLKRTIQRELETVVAKGILEGEFADGDTIDVNVVMDRLQISKGIPVIAPIEEEEMSGAFD</sequence>
<dbReference type="Pfam" id="PF02861">
    <property type="entry name" value="Clp_N"/>
    <property type="match status" value="1"/>
</dbReference>
<dbReference type="Proteomes" id="UP001153069">
    <property type="component" value="Unassembled WGS sequence"/>
</dbReference>
<dbReference type="EMBL" id="CAICTM010001168">
    <property type="protein sequence ID" value="CAB9521174.1"/>
    <property type="molecule type" value="Genomic_DNA"/>
</dbReference>
<dbReference type="Pfam" id="PF07724">
    <property type="entry name" value="AAA_2"/>
    <property type="match status" value="1"/>
</dbReference>
<keyword evidence="2 6" id="KW-0677">Repeat</keyword>
<evidence type="ECO:0000313" key="12">
    <source>
        <dbReference type="EMBL" id="CAB9521174.1"/>
    </source>
</evidence>
<feature type="coiled-coil region" evidence="8">
    <location>
        <begin position="501"/>
        <end position="593"/>
    </location>
</feature>
<dbReference type="PROSITE" id="PS00870">
    <property type="entry name" value="CLPAB_1"/>
    <property type="match status" value="1"/>
</dbReference>
<dbReference type="InterPro" id="IPR050130">
    <property type="entry name" value="ClpA_ClpB"/>
</dbReference>
<dbReference type="Gene3D" id="1.10.1780.10">
    <property type="entry name" value="Clp, N-terminal domain"/>
    <property type="match status" value="1"/>
</dbReference>
<dbReference type="InterPro" id="IPR036628">
    <property type="entry name" value="Clp_N_dom_sf"/>
</dbReference>
<dbReference type="Pfam" id="PF10431">
    <property type="entry name" value="ClpB_D2-small"/>
    <property type="match status" value="1"/>
</dbReference>
<dbReference type="Gene3D" id="3.40.50.300">
    <property type="entry name" value="P-loop containing nucleotide triphosphate hydrolases"/>
    <property type="match status" value="3"/>
</dbReference>
<dbReference type="Gene3D" id="1.10.8.60">
    <property type="match status" value="1"/>
</dbReference>
<dbReference type="InterPro" id="IPR004176">
    <property type="entry name" value="Clp_R_N"/>
</dbReference>
<evidence type="ECO:0000256" key="6">
    <source>
        <dbReference type="PROSITE-ProRule" id="PRU01251"/>
    </source>
</evidence>
<dbReference type="GO" id="GO:0016887">
    <property type="term" value="F:ATP hydrolysis activity"/>
    <property type="evidence" value="ECO:0007669"/>
    <property type="project" value="InterPro"/>
</dbReference>
<dbReference type="InterPro" id="IPR001270">
    <property type="entry name" value="ClpA/B"/>
</dbReference>
<dbReference type="InterPro" id="IPR018368">
    <property type="entry name" value="ClpA/B_CS1"/>
</dbReference>
<keyword evidence="10" id="KW-0732">Signal</keyword>
<dbReference type="GO" id="GO:0034605">
    <property type="term" value="P:cellular response to heat"/>
    <property type="evidence" value="ECO:0007669"/>
    <property type="project" value="TreeGrafter"/>
</dbReference>
<feature type="region of interest" description="Disordered" evidence="9">
    <location>
        <begin position="42"/>
        <end position="62"/>
    </location>
</feature>
<dbReference type="InterPro" id="IPR028299">
    <property type="entry name" value="ClpA/B_CS2"/>
</dbReference>
<evidence type="ECO:0000256" key="5">
    <source>
        <dbReference type="ARBA" id="ARBA00023186"/>
    </source>
</evidence>
<dbReference type="SMART" id="SM00382">
    <property type="entry name" value="AAA"/>
    <property type="match status" value="2"/>
</dbReference>
<evidence type="ECO:0000256" key="9">
    <source>
        <dbReference type="SAM" id="MobiDB-lite"/>
    </source>
</evidence>